<dbReference type="Proteomes" id="UP000464577">
    <property type="component" value="Chromosome"/>
</dbReference>
<evidence type="ECO:0000313" key="3">
    <source>
        <dbReference type="Proteomes" id="UP000464577"/>
    </source>
</evidence>
<keyword evidence="3" id="KW-1185">Reference proteome</keyword>
<dbReference type="PROSITE" id="PS51257">
    <property type="entry name" value="PROKAR_LIPOPROTEIN"/>
    <property type="match status" value="1"/>
</dbReference>
<name>A0A6P1VWQ8_9BACT</name>
<evidence type="ECO:0000256" key="1">
    <source>
        <dbReference type="SAM" id="SignalP"/>
    </source>
</evidence>
<feature type="chain" id="PRO_5027046421" evidence="1">
    <location>
        <begin position="25"/>
        <end position="453"/>
    </location>
</feature>
<accession>A0A6P1VWQ8</accession>
<keyword evidence="1" id="KW-0732">Signal</keyword>
<evidence type="ECO:0000313" key="2">
    <source>
        <dbReference type="EMBL" id="QHV97641.1"/>
    </source>
</evidence>
<reference evidence="2 3" key="1">
    <citation type="submission" date="2019-11" db="EMBL/GenBank/DDBJ databases">
        <title>Spirosoma endbachense sp. nov., isolated from a natural salt meadow.</title>
        <authorList>
            <person name="Rojas J."/>
            <person name="Ambika Manirajan B."/>
            <person name="Ratering S."/>
            <person name="Suarez C."/>
            <person name="Geissler-Plaum R."/>
            <person name="Schnell S."/>
        </authorList>
    </citation>
    <scope>NUCLEOTIDE SEQUENCE [LARGE SCALE GENOMIC DNA]</scope>
    <source>
        <strain evidence="2 3">I-24</strain>
    </source>
</reference>
<dbReference type="RefSeq" id="WP_162388052.1">
    <property type="nucleotide sequence ID" value="NZ_CP045997.1"/>
</dbReference>
<proteinExistence type="predicted"/>
<organism evidence="2 3">
    <name type="scientific">Spirosoma endbachense</name>
    <dbReference type="NCBI Taxonomy" id="2666025"/>
    <lineage>
        <taxon>Bacteria</taxon>
        <taxon>Pseudomonadati</taxon>
        <taxon>Bacteroidota</taxon>
        <taxon>Cytophagia</taxon>
        <taxon>Cytophagales</taxon>
        <taxon>Cytophagaceae</taxon>
        <taxon>Spirosoma</taxon>
    </lineage>
</organism>
<dbReference type="EMBL" id="CP045997">
    <property type="protein sequence ID" value="QHV97641.1"/>
    <property type="molecule type" value="Genomic_DNA"/>
</dbReference>
<protein>
    <submittedName>
        <fullName evidence="2">Uncharacterized protein</fullName>
    </submittedName>
</protein>
<dbReference type="AlphaFoldDB" id="A0A6P1VWQ8"/>
<feature type="signal peptide" evidence="1">
    <location>
        <begin position="1"/>
        <end position="24"/>
    </location>
</feature>
<dbReference type="KEGG" id="senf:GJR95_22690"/>
<gene>
    <name evidence="2" type="ORF">GJR95_22690</name>
</gene>
<sequence>MKLSLNFYTTILISCLISSSVAWGQGTIIDSGSPTNKWILHNPEDSRKTLFIAPWYTGTQFWDFGAQTQFRSNGDVIFSGNMAVGTSTNTPATSKLEVYGDFRTTTGRFSSIYSQNTDGIYPNNSANSPGDAQLSIGANWTGGLSDLSLINSNIANPSGGGFTFWQMTGANSKRFLAYVRGDGNVGIGTTNPVSKLHINGGGLVLGTNAVQQNTDGNLSLGDIQTNSSPTQQTWGIGTTLLLNAQDYTSIGFHDSGNRVDFIRSGNGTIQLGYDGGWGPASIGLPSGVWNSNGNVGIGETNPVARLHLNGSFRQGGIGDFNIDAPGVIGGRLKVLENGNIGIGTTDPGTYKLAVEGKIGAREVEVKTGSWADFVFAKAYKLPSLETVELYIKAEKHLPNIPSADEVKANGINLGDMNAKLLQKIEKLTLYAIEQQKRIDHLEMKINLRNKDIK</sequence>